<dbReference type="EMBL" id="SPNV01000010">
    <property type="protein sequence ID" value="KAF5866237.1"/>
    <property type="molecule type" value="Genomic_DNA"/>
</dbReference>
<sequence length="146" mass="15936">MREALRGTPGCIEIQGIEPSRSEYNYSDAGSLLPPKPSQLPGHSAVSRKPPLPASTTTDSIEARLTTVGIVMPHVHARTVGADDNIVPISRPGNFAWPSISSVRGKKPSSEELRDWTREALGRYKAPQYVFEFGKGGVNREIPVTW</sequence>
<keyword evidence="3" id="KW-1185">Reference proteome</keyword>
<protein>
    <submittedName>
        <fullName evidence="2">Uncharacterized protein</fullName>
    </submittedName>
</protein>
<organism evidence="2 3">
    <name type="scientific">Petromyces alliaceus</name>
    <name type="common">Aspergillus alliaceus</name>
    <dbReference type="NCBI Taxonomy" id="209559"/>
    <lineage>
        <taxon>Eukaryota</taxon>
        <taxon>Fungi</taxon>
        <taxon>Dikarya</taxon>
        <taxon>Ascomycota</taxon>
        <taxon>Pezizomycotina</taxon>
        <taxon>Eurotiomycetes</taxon>
        <taxon>Eurotiomycetidae</taxon>
        <taxon>Eurotiales</taxon>
        <taxon>Aspergillaceae</taxon>
        <taxon>Aspergillus</taxon>
        <taxon>Aspergillus subgen. Circumdati</taxon>
    </lineage>
</organism>
<evidence type="ECO:0000313" key="2">
    <source>
        <dbReference type="EMBL" id="KAF5866237.1"/>
    </source>
</evidence>
<dbReference type="AlphaFoldDB" id="A0A8H6EB54"/>
<reference evidence="2 3" key="1">
    <citation type="submission" date="2019-04" db="EMBL/GenBank/DDBJ databases">
        <title>Aspergillus burnettii sp. nov., novel species from soil in southeast Queensland.</title>
        <authorList>
            <person name="Gilchrist C.L.M."/>
            <person name="Pitt J.I."/>
            <person name="Lange L."/>
            <person name="Lacey H.J."/>
            <person name="Vuong D."/>
            <person name="Midgley D.J."/>
            <person name="Greenfield P."/>
            <person name="Bradbury M."/>
            <person name="Lacey E."/>
            <person name="Busk P.K."/>
            <person name="Pilgaard B."/>
            <person name="Chooi Y.H."/>
            <person name="Piggott A.M."/>
        </authorList>
    </citation>
    <scope>NUCLEOTIDE SEQUENCE [LARGE SCALE GENOMIC DNA]</scope>
    <source>
        <strain evidence="2 3">FRR 5400</strain>
    </source>
</reference>
<name>A0A8H6EB54_PETAA</name>
<accession>A0A8H6EB54</accession>
<gene>
    <name evidence="2" type="ORF">ETB97_000201</name>
</gene>
<feature type="region of interest" description="Disordered" evidence="1">
    <location>
        <begin position="23"/>
        <end position="59"/>
    </location>
</feature>
<evidence type="ECO:0000256" key="1">
    <source>
        <dbReference type="SAM" id="MobiDB-lite"/>
    </source>
</evidence>
<proteinExistence type="predicted"/>
<evidence type="ECO:0000313" key="3">
    <source>
        <dbReference type="Proteomes" id="UP000541154"/>
    </source>
</evidence>
<dbReference type="Proteomes" id="UP000541154">
    <property type="component" value="Unassembled WGS sequence"/>
</dbReference>
<comment type="caution">
    <text evidence="2">The sequence shown here is derived from an EMBL/GenBank/DDBJ whole genome shotgun (WGS) entry which is preliminary data.</text>
</comment>